<dbReference type="AlphaFoldDB" id="A0A819PPZ4"/>
<dbReference type="InterPro" id="IPR011042">
    <property type="entry name" value="6-blade_b-propeller_TolB-like"/>
</dbReference>
<reference evidence="4" key="1">
    <citation type="submission" date="2021-02" db="EMBL/GenBank/DDBJ databases">
        <authorList>
            <person name="Nowell W R."/>
        </authorList>
    </citation>
    <scope>NUCLEOTIDE SEQUENCE</scope>
</reference>
<organism evidence="4 5">
    <name type="scientific">Rotaria sordida</name>
    <dbReference type="NCBI Taxonomy" id="392033"/>
    <lineage>
        <taxon>Eukaryota</taxon>
        <taxon>Metazoa</taxon>
        <taxon>Spiralia</taxon>
        <taxon>Gnathifera</taxon>
        <taxon>Rotifera</taxon>
        <taxon>Eurotatoria</taxon>
        <taxon>Bdelloidea</taxon>
        <taxon>Philodinida</taxon>
        <taxon>Philodinidae</taxon>
        <taxon>Rotaria</taxon>
    </lineage>
</organism>
<evidence type="ECO:0000313" key="4">
    <source>
        <dbReference type="EMBL" id="CAF4011389.1"/>
    </source>
</evidence>
<dbReference type="Proteomes" id="UP000663823">
    <property type="component" value="Unassembled WGS sequence"/>
</dbReference>
<protein>
    <submittedName>
        <fullName evidence="4">Uncharacterized protein</fullName>
    </submittedName>
</protein>
<dbReference type="EMBL" id="CAJOAX010007517">
    <property type="protein sequence ID" value="CAF4011389.1"/>
    <property type="molecule type" value="Genomic_DNA"/>
</dbReference>
<dbReference type="InterPro" id="IPR001258">
    <property type="entry name" value="NHL_repeat"/>
</dbReference>
<accession>A0A819PPZ4</accession>
<evidence type="ECO:0000256" key="1">
    <source>
        <dbReference type="ARBA" id="ARBA00022737"/>
    </source>
</evidence>
<feature type="compositionally biased region" description="Basic and acidic residues" evidence="3">
    <location>
        <begin position="1"/>
        <end position="17"/>
    </location>
</feature>
<name>A0A819PPZ4_9BILA</name>
<evidence type="ECO:0000256" key="3">
    <source>
        <dbReference type="SAM" id="MobiDB-lite"/>
    </source>
</evidence>
<dbReference type="Pfam" id="PF01436">
    <property type="entry name" value="NHL"/>
    <property type="match status" value="2"/>
</dbReference>
<gene>
    <name evidence="4" type="ORF">OTI717_LOCUS29569</name>
</gene>
<feature type="repeat" description="NHL" evidence="2">
    <location>
        <begin position="72"/>
        <end position="103"/>
    </location>
</feature>
<keyword evidence="1" id="KW-0677">Repeat</keyword>
<comment type="caution">
    <text evidence="4">The sequence shown here is derived from an EMBL/GenBank/DDBJ whole genome shotgun (WGS) entry which is preliminary data.</text>
</comment>
<proteinExistence type="predicted"/>
<dbReference type="Gene3D" id="2.120.10.30">
    <property type="entry name" value="TolB, C-terminal domain"/>
    <property type="match status" value="1"/>
</dbReference>
<evidence type="ECO:0000256" key="2">
    <source>
        <dbReference type="PROSITE-ProRule" id="PRU00504"/>
    </source>
</evidence>
<dbReference type="SUPFAM" id="SSF101898">
    <property type="entry name" value="NHL repeat"/>
    <property type="match status" value="1"/>
</dbReference>
<evidence type="ECO:0000313" key="5">
    <source>
        <dbReference type="Proteomes" id="UP000663823"/>
    </source>
</evidence>
<dbReference type="InterPro" id="IPR050952">
    <property type="entry name" value="TRIM-NHL_E3_ligases"/>
</dbReference>
<feature type="region of interest" description="Disordered" evidence="3">
    <location>
        <begin position="1"/>
        <end position="21"/>
    </location>
</feature>
<dbReference type="GO" id="GO:0008270">
    <property type="term" value="F:zinc ion binding"/>
    <property type="evidence" value="ECO:0007669"/>
    <property type="project" value="UniProtKB-KW"/>
</dbReference>
<sequence>MEHEKTGTVVAGKDEHGNSLTQVSVPKGVVVDQLGTVYVVDDGNNRVMRWFKEATQGSVIVGGNGEGEQLNQLKGPVGLSFDRDGNLYVVDYGNNRVQKFNIKSNK</sequence>
<dbReference type="PANTHER" id="PTHR24104">
    <property type="entry name" value="E3 UBIQUITIN-PROTEIN LIGASE NHLRC1-RELATED"/>
    <property type="match status" value="1"/>
</dbReference>
<dbReference type="PANTHER" id="PTHR24104:SF25">
    <property type="entry name" value="PROTEIN LIN-41"/>
    <property type="match status" value="1"/>
</dbReference>
<dbReference type="PROSITE" id="PS51125">
    <property type="entry name" value="NHL"/>
    <property type="match status" value="1"/>
</dbReference>